<protein>
    <recommendedName>
        <fullName evidence="1">Aminotransferase-like plant mobile domain-containing protein</fullName>
    </recommendedName>
</protein>
<dbReference type="PANTHER" id="PTHR46033:SF8">
    <property type="entry name" value="PROTEIN MAINTENANCE OF MERISTEMS-LIKE"/>
    <property type="match status" value="1"/>
</dbReference>
<reference evidence="2 3" key="1">
    <citation type="submission" date="2023-03" db="EMBL/GenBank/DDBJ databases">
        <title>WGS of Gossypium arboreum.</title>
        <authorList>
            <person name="Yu D."/>
        </authorList>
    </citation>
    <scope>NUCLEOTIDE SEQUENCE [LARGE SCALE GENOMIC DNA]</scope>
    <source>
        <tissue evidence="2">Leaf</tissue>
    </source>
</reference>
<feature type="domain" description="Aminotransferase-like plant mobile" evidence="1">
    <location>
        <begin position="2"/>
        <end position="138"/>
    </location>
</feature>
<dbReference type="PANTHER" id="PTHR46033">
    <property type="entry name" value="PROTEIN MAIN-LIKE 2"/>
    <property type="match status" value="1"/>
</dbReference>
<comment type="caution">
    <text evidence="2">The sequence shown here is derived from an EMBL/GenBank/DDBJ whole genome shotgun (WGS) entry which is preliminary data.</text>
</comment>
<evidence type="ECO:0000313" key="3">
    <source>
        <dbReference type="Proteomes" id="UP001358586"/>
    </source>
</evidence>
<organism evidence="2 3">
    <name type="scientific">Gossypium arboreum</name>
    <name type="common">Tree cotton</name>
    <name type="synonym">Gossypium nanking</name>
    <dbReference type="NCBI Taxonomy" id="29729"/>
    <lineage>
        <taxon>Eukaryota</taxon>
        <taxon>Viridiplantae</taxon>
        <taxon>Streptophyta</taxon>
        <taxon>Embryophyta</taxon>
        <taxon>Tracheophyta</taxon>
        <taxon>Spermatophyta</taxon>
        <taxon>Magnoliopsida</taxon>
        <taxon>eudicotyledons</taxon>
        <taxon>Gunneridae</taxon>
        <taxon>Pentapetalae</taxon>
        <taxon>rosids</taxon>
        <taxon>malvids</taxon>
        <taxon>Malvales</taxon>
        <taxon>Malvaceae</taxon>
        <taxon>Malvoideae</taxon>
        <taxon>Gossypium</taxon>
    </lineage>
</organism>
<evidence type="ECO:0000259" key="1">
    <source>
        <dbReference type="Pfam" id="PF10536"/>
    </source>
</evidence>
<dbReference type="InterPro" id="IPR044824">
    <property type="entry name" value="MAIN-like"/>
</dbReference>
<sequence>MHTFHLPCGNCTITLEDVRLQLGLPVDGLVVTGSVQSVDWRLVCLDLLGEVLETIYGGWVEMAWIRKNFAELVEDSIEVQRERYAWAYILQIIKGIMMPDKSRNLVHLRWLLKLVYFRGADKLSWVSSMLAMLYREMC</sequence>
<dbReference type="Proteomes" id="UP001358586">
    <property type="component" value="Chromosome 7"/>
</dbReference>
<keyword evidence="3" id="KW-1185">Reference proteome</keyword>
<proteinExistence type="predicted"/>
<gene>
    <name evidence="2" type="ORF">PVK06_023749</name>
</gene>
<dbReference type="InterPro" id="IPR019557">
    <property type="entry name" value="AminoTfrase-like_pln_mobile"/>
</dbReference>
<name>A0ABR0PCG3_GOSAR</name>
<dbReference type="EMBL" id="JARKNE010000007">
    <property type="protein sequence ID" value="KAK5818804.1"/>
    <property type="molecule type" value="Genomic_DNA"/>
</dbReference>
<evidence type="ECO:0000313" key="2">
    <source>
        <dbReference type="EMBL" id="KAK5818804.1"/>
    </source>
</evidence>
<dbReference type="Pfam" id="PF10536">
    <property type="entry name" value="PMD"/>
    <property type="match status" value="1"/>
</dbReference>
<accession>A0ABR0PCG3</accession>